<feature type="transmembrane region" description="Helical" evidence="10">
    <location>
        <begin position="283"/>
        <end position="303"/>
    </location>
</feature>
<feature type="transmembrane region" description="Helical" evidence="10">
    <location>
        <begin position="187"/>
        <end position="214"/>
    </location>
</feature>
<reference evidence="11 12" key="1">
    <citation type="submission" date="2023-08" db="EMBL/GenBank/DDBJ databases">
        <authorList>
            <person name="Joshi A."/>
            <person name="Thite S."/>
        </authorList>
    </citation>
    <scope>NUCLEOTIDE SEQUENCE [LARGE SCALE GENOMIC DNA]</scope>
    <source>
        <strain evidence="11 12">1E1</strain>
    </source>
</reference>
<evidence type="ECO:0000256" key="1">
    <source>
        <dbReference type="ARBA" id="ARBA00004429"/>
    </source>
</evidence>
<evidence type="ECO:0000256" key="8">
    <source>
        <dbReference type="ARBA" id="ARBA00023136"/>
    </source>
</evidence>
<dbReference type="CDD" id="cd13131">
    <property type="entry name" value="MATE_NorM_like"/>
    <property type="match status" value="1"/>
</dbReference>
<feature type="transmembrane region" description="Helical" evidence="10">
    <location>
        <begin position="420"/>
        <end position="440"/>
    </location>
</feature>
<keyword evidence="3" id="KW-0050">Antiport</keyword>
<feature type="transmembrane region" description="Helical" evidence="10">
    <location>
        <begin position="387"/>
        <end position="408"/>
    </location>
</feature>
<evidence type="ECO:0000256" key="3">
    <source>
        <dbReference type="ARBA" id="ARBA00022449"/>
    </source>
</evidence>
<organism evidence="11 12">
    <name type="scientific">Alkalimonas delamerensis</name>
    <dbReference type="NCBI Taxonomy" id="265981"/>
    <lineage>
        <taxon>Bacteria</taxon>
        <taxon>Pseudomonadati</taxon>
        <taxon>Pseudomonadota</taxon>
        <taxon>Gammaproteobacteria</taxon>
        <taxon>Alkalimonas</taxon>
    </lineage>
</organism>
<dbReference type="NCBIfam" id="TIGR00797">
    <property type="entry name" value="matE"/>
    <property type="match status" value="1"/>
</dbReference>
<keyword evidence="6 10" id="KW-1133">Transmembrane helix</keyword>
<feature type="transmembrane region" description="Helical" evidence="10">
    <location>
        <begin position="129"/>
        <end position="147"/>
    </location>
</feature>
<protein>
    <recommendedName>
        <fullName evidence="9">Multidrug-efflux transporter</fullName>
    </recommendedName>
</protein>
<feature type="transmembrane region" description="Helical" evidence="10">
    <location>
        <begin position="315"/>
        <end position="336"/>
    </location>
</feature>
<dbReference type="EMBL" id="JAUZVY010000002">
    <property type="protein sequence ID" value="MDP4528531.1"/>
    <property type="molecule type" value="Genomic_DNA"/>
</dbReference>
<evidence type="ECO:0000313" key="12">
    <source>
        <dbReference type="Proteomes" id="UP001236258"/>
    </source>
</evidence>
<feature type="transmembrane region" description="Helical" evidence="10">
    <location>
        <begin position="12"/>
        <end position="32"/>
    </location>
</feature>
<gene>
    <name evidence="11" type="ORF">Q3O59_05740</name>
</gene>
<keyword evidence="7" id="KW-0406">Ion transport</keyword>
<dbReference type="Proteomes" id="UP001236258">
    <property type="component" value="Unassembled WGS sequence"/>
</dbReference>
<dbReference type="Pfam" id="PF01554">
    <property type="entry name" value="MatE"/>
    <property type="match status" value="2"/>
</dbReference>
<keyword evidence="4" id="KW-1003">Cell membrane</keyword>
<evidence type="ECO:0000256" key="2">
    <source>
        <dbReference type="ARBA" id="ARBA00022448"/>
    </source>
</evidence>
<dbReference type="RefSeq" id="WP_305944666.1">
    <property type="nucleotide sequence ID" value="NZ_JAUZVY010000002.1"/>
</dbReference>
<feature type="transmembrane region" description="Helical" evidence="10">
    <location>
        <begin position="52"/>
        <end position="76"/>
    </location>
</feature>
<keyword evidence="12" id="KW-1185">Reference proteome</keyword>
<comment type="caution">
    <text evidence="11">The sequence shown here is derived from an EMBL/GenBank/DDBJ whole genome shotgun (WGS) entry which is preliminary data.</text>
</comment>
<keyword evidence="2" id="KW-0813">Transport</keyword>
<accession>A0ABT9GNI4</accession>
<dbReference type="PANTHER" id="PTHR43298">
    <property type="entry name" value="MULTIDRUG RESISTANCE PROTEIN NORM-RELATED"/>
    <property type="match status" value="1"/>
</dbReference>
<evidence type="ECO:0000256" key="9">
    <source>
        <dbReference type="ARBA" id="ARBA00031636"/>
    </source>
</evidence>
<comment type="subcellular location">
    <subcellularLocation>
        <location evidence="1">Cell inner membrane</location>
        <topology evidence="1">Multi-pass membrane protein</topology>
    </subcellularLocation>
</comment>
<dbReference type="InterPro" id="IPR048279">
    <property type="entry name" value="MdtK-like"/>
</dbReference>
<dbReference type="PIRSF" id="PIRSF006603">
    <property type="entry name" value="DinF"/>
    <property type="match status" value="1"/>
</dbReference>
<evidence type="ECO:0000256" key="4">
    <source>
        <dbReference type="ARBA" id="ARBA00022475"/>
    </source>
</evidence>
<feature type="transmembrane region" description="Helical" evidence="10">
    <location>
        <begin position="159"/>
        <end position="181"/>
    </location>
</feature>
<keyword evidence="5 10" id="KW-0812">Transmembrane</keyword>
<evidence type="ECO:0000313" key="11">
    <source>
        <dbReference type="EMBL" id="MDP4528531.1"/>
    </source>
</evidence>
<keyword evidence="8 10" id="KW-0472">Membrane</keyword>
<dbReference type="InterPro" id="IPR002528">
    <property type="entry name" value="MATE_fam"/>
</dbReference>
<dbReference type="PANTHER" id="PTHR43298:SF2">
    <property type="entry name" value="FMN_FAD EXPORTER YEEO-RELATED"/>
    <property type="match status" value="1"/>
</dbReference>
<feature type="transmembrane region" description="Helical" evidence="10">
    <location>
        <begin position="235"/>
        <end position="263"/>
    </location>
</feature>
<sequence>MLPFSRFEARTILKLSGPIVLAQLTQTLMYFVDTVMAGRVSATDMAAIAVASGLWLPVMLTLQGLLLALTPIIAQYFGSKKTEPVSHYTLQGLYLGLALAASLFLVMQFADHLLDLLSMEQELRDKTSLYLTFVSYGLFPAAGYMVMRNLFEGIGNTKASMWISFVGILVNIPANYIFIYGKLGMPAYGGAGCGIATSLVMLAMFLAMLVYGWFSRSTAPYRFWPKKLTPDFAAIWQVIRIGTPIALSIFFEVTLFACIPLLIVHLGPVVVAGHQVAHNYSAIVFMIPLSLGMAATIRVGHLVGERNLQALRTAISTVLIVAFIMAVCIAAFTYLMRYQVPQIYSKDAEVLALAAGIMALAALYQLSDAIQVVSACALRGMKITQPVLYITLIAYWPIGFGFGAVLALTDWLVPAMGVKGFWIGIILGLTVAAVLLFWLLQHSLRRFERDGLPLVPTEQPAVDPAGLQSGQ</sequence>
<feature type="transmembrane region" description="Helical" evidence="10">
    <location>
        <begin position="348"/>
        <end position="366"/>
    </location>
</feature>
<evidence type="ECO:0000256" key="10">
    <source>
        <dbReference type="SAM" id="Phobius"/>
    </source>
</evidence>
<evidence type="ECO:0000256" key="5">
    <source>
        <dbReference type="ARBA" id="ARBA00022692"/>
    </source>
</evidence>
<feature type="transmembrane region" description="Helical" evidence="10">
    <location>
        <begin position="88"/>
        <end position="109"/>
    </location>
</feature>
<name>A0ABT9GNI4_9GAMM</name>
<proteinExistence type="predicted"/>
<evidence type="ECO:0000256" key="6">
    <source>
        <dbReference type="ARBA" id="ARBA00022989"/>
    </source>
</evidence>
<evidence type="ECO:0000256" key="7">
    <source>
        <dbReference type="ARBA" id="ARBA00023065"/>
    </source>
</evidence>
<dbReference type="InterPro" id="IPR050222">
    <property type="entry name" value="MATE_MdtK"/>
</dbReference>